<keyword evidence="2" id="KW-1185">Reference proteome</keyword>
<dbReference type="AlphaFoldDB" id="A0A4S4NDD3"/>
<name>A0A4S4NDD3_9BACT</name>
<dbReference type="EMBL" id="SRSF01000008">
    <property type="protein sequence ID" value="THH36537.1"/>
    <property type="molecule type" value="Genomic_DNA"/>
</dbReference>
<accession>A0A4S4NDD3</accession>
<evidence type="ECO:0000313" key="2">
    <source>
        <dbReference type="Proteomes" id="UP000308528"/>
    </source>
</evidence>
<proteinExistence type="predicted"/>
<reference evidence="1 2" key="1">
    <citation type="submission" date="2019-04" db="EMBL/GenBank/DDBJ databases">
        <title>Lewinella litorea sp. nov., isolated from a marine sand.</title>
        <authorList>
            <person name="Yoon J.-H."/>
        </authorList>
    </citation>
    <scope>NUCLEOTIDE SEQUENCE [LARGE SCALE GENOMIC DNA]</scope>
    <source>
        <strain evidence="1 2">HSMS-39</strain>
    </source>
</reference>
<dbReference type="Proteomes" id="UP000308528">
    <property type="component" value="Unassembled WGS sequence"/>
</dbReference>
<comment type="caution">
    <text evidence="1">The sequence shown here is derived from an EMBL/GenBank/DDBJ whole genome shotgun (WGS) entry which is preliminary data.</text>
</comment>
<sequence length="255" mass="26751">MVPKACPPPLEGQGAVDALVAQKRETVQRSDCSVVEEAVPPGGVGLEEVLALLFPHVYDLSGCPARHQQGVDAPALELVDSPAQVRKDELAVYPEGIGDPAGRPDDGGGSGGRAVQEELLERLEDDGVAVGQDVPELFVGQDAAGHGVSQAPVFQLPVGLPFPVAEVHVTARINPVAGYLHRAKDGLVRRGVARPLCPVVLQQSFVVGYVDEEVLVLADHPVLAARAVGFRLETGHRGQFLGGGAQVQKDQAKCK</sequence>
<organism evidence="1 2">
    <name type="scientific">Neolewinella litorea</name>
    <dbReference type="NCBI Taxonomy" id="2562452"/>
    <lineage>
        <taxon>Bacteria</taxon>
        <taxon>Pseudomonadati</taxon>
        <taxon>Bacteroidota</taxon>
        <taxon>Saprospiria</taxon>
        <taxon>Saprospirales</taxon>
        <taxon>Lewinellaceae</taxon>
        <taxon>Neolewinella</taxon>
    </lineage>
</organism>
<evidence type="ECO:0000313" key="1">
    <source>
        <dbReference type="EMBL" id="THH36537.1"/>
    </source>
</evidence>
<dbReference type="RefSeq" id="WP_136460156.1">
    <property type="nucleotide sequence ID" value="NZ_SRSF01000008.1"/>
</dbReference>
<protein>
    <submittedName>
        <fullName evidence="1">Uncharacterized protein</fullName>
    </submittedName>
</protein>
<gene>
    <name evidence="1" type="ORF">E4021_14820</name>
</gene>